<dbReference type="GO" id="GO:0004519">
    <property type="term" value="F:endonuclease activity"/>
    <property type="evidence" value="ECO:0007669"/>
    <property type="project" value="UniProtKB-KW"/>
</dbReference>
<gene>
    <name evidence="1" type="ORF">ACFQ2V_14165</name>
</gene>
<dbReference type="Pfam" id="PF02945">
    <property type="entry name" value="Endonuclease_7"/>
    <property type="match status" value="1"/>
</dbReference>
<dbReference type="Proteomes" id="UP001597046">
    <property type="component" value="Unassembled WGS sequence"/>
</dbReference>
<comment type="caution">
    <text evidence="1">The sequence shown here is derived from an EMBL/GenBank/DDBJ whole genome shotgun (WGS) entry which is preliminary data.</text>
</comment>
<organism evidence="1 2">
    <name type="scientific">Terrabacter terrigena</name>
    <dbReference type="NCBI Taxonomy" id="574718"/>
    <lineage>
        <taxon>Bacteria</taxon>
        <taxon>Bacillati</taxon>
        <taxon>Actinomycetota</taxon>
        <taxon>Actinomycetes</taxon>
        <taxon>Micrococcales</taxon>
        <taxon>Intrasporangiaceae</taxon>
        <taxon>Terrabacter</taxon>
    </lineage>
</organism>
<dbReference type="InterPro" id="IPR038563">
    <property type="entry name" value="Endonuclease_7_sf"/>
</dbReference>
<sequence length="182" mass="19726">MIRTKQCATCGRRRSVELFGLRDSSRDGLESSCCTCLSDAAQRRKHGLGSHEKAAVAAAQDGCAICGSTVPGRKGWVVDHDRSCCPGDKSCSDCRRGVLCQWCNSALGYAFDSPETLRRMADYLATGTRLADAPPVCDSHVGLHTDGHNGRTNGETWLRTRDHLTSSDARARIPGFHSRVES</sequence>
<evidence type="ECO:0000313" key="2">
    <source>
        <dbReference type="Proteomes" id="UP001597046"/>
    </source>
</evidence>
<keyword evidence="2" id="KW-1185">Reference proteome</keyword>
<protein>
    <submittedName>
        <fullName evidence="1">Endonuclease domain-containing protein</fullName>
    </submittedName>
</protein>
<proteinExistence type="predicted"/>
<dbReference type="InterPro" id="IPR044925">
    <property type="entry name" value="His-Me_finger_sf"/>
</dbReference>
<dbReference type="Gene3D" id="3.40.1800.10">
    <property type="entry name" value="His-Me finger endonucleases"/>
    <property type="match status" value="1"/>
</dbReference>
<reference evidence="2" key="1">
    <citation type="journal article" date="2019" name="Int. J. Syst. Evol. Microbiol.">
        <title>The Global Catalogue of Microorganisms (GCM) 10K type strain sequencing project: providing services to taxonomists for standard genome sequencing and annotation.</title>
        <authorList>
            <consortium name="The Broad Institute Genomics Platform"/>
            <consortium name="The Broad Institute Genome Sequencing Center for Infectious Disease"/>
            <person name="Wu L."/>
            <person name="Ma J."/>
        </authorList>
    </citation>
    <scope>NUCLEOTIDE SEQUENCE [LARGE SCALE GENOMIC DNA]</scope>
    <source>
        <strain evidence="2">CCUG 57508</strain>
    </source>
</reference>
<dbReference type="InterPro" id="IPR004211">
    <property type="entry name" value="Endonuclease_7"/>
</dbReference>
<dbReference type="EMBL" id="JBHTKH010000009">
    <property type="protein sequence ID" value="MFD1055456.1"/>
    <property type="molecule type" value="Genomic_DNA"/>
</dbReference>
<keyword evidence="1" id="KW-0378">Hydrolase</keyword>
<keyword evidence="1" id="KW-0540">Nuclease</keyword>
<evidence type="ECO:0000313" key="1">
    <source>
        <dbReference type="EMBL" id="MFD1055456.1"/>
    </source>
</evidence>
<name>A0ABW3MY11_9MICO</name>
<keyword evidence="1" id="KW-0255">Endonuclease</keyword>
<dbReference type="SUPFAM" id="SSF54060">
    <property type="entry name" value="His-Me finger endonucleases"/>
    <property type="match status" value="1"/>
</dbReference>
<accession>A0ABW3MY11</accession>
<dbReference type="RefSeq" id="WP_386053493.1">
    <property type="nucleotide sequence ID" value="NZ_JBHTKH010000009.1"/>
</dbReference>